<dbReference type="KEGG" id="meti:DK427_09500"/>
<gene>
    <name evidence="2" type="ORF">DK427_09500</name>
</gene>
<name>A0A2U8VQC4_9HYPH</name>
<proteinExistence type="predicted"/>
<dbReference type="Proteomes" id="UP000246058">
    <property type="component" value="Chromosome"/>
</dbReference>
<accession>A0A2U8VQC4</accession>
<reference evidence="2 3" key="1">
    <citation type="submission" date="2018-05" db="EMBL/GenBank/DDBJ databases">
        <title>Complete Genome Sequence of Methylobacterium sp. 17Sr1-43.</title>
        <authorList>
            <person name="Srinivasan S."/>
        </authorList>
    </citation>
    <scope>NUCLEOTIDE SEQUENCE [LARGE SCALE GENOMIC DNA]</scope>
    <source>
        <strain evidence="2 3">17Sr1-43</strain>
    </source>
</reference>
<dbReference type="EMBL" id="CP029551">
    <property type="protein sequence ID" value="AWN35939.1"/>
    <property type="molecule type" value="Genomic_DNA"/>
</dbReference>
<dbReference type="OrthoDB" id="8000419at2"/>
<dbReference type="AlphaFoldDB" id="A0A2U8VQC4"/>
<evidence type="ECO:0000313" key="2">
    <source>
        <dbReference type="EMBL" id="AWN35939.1"/>
    </source>
</evidence>
<organism evidence="2 3">
    <name type="scientific">Methylobacterium radiodurans</name>
    <dbReference type="NCBI Taxonomy" id="2202828"/>
    <lineage>
        <taxon>Bacteria</taxon>
        <taxon>Pseudomonadati</taxon>
        <taxon>Pseudomonadota</taxon>
        <taxon>Alphaproteobacteria</taxon>
        <taxon>Hyphomicrobiales</taxon>
        <taxon>Methylobacteriaceae</taxon>
        <taxon>Methylobacterium</taxon>
    </lineage>
</organism>
<dbReference type="RefSeq" id="WP_109951051.1">
    <property type="nucleotide sequence ID" value="NZ_CP029551.1"/>
</dbReference>
<keyword evidence="3" id="KW-1185">Reference proteome</keyword>
<feature type="region of interest" description="Disordered" evidence="1">
    <location>
        <begin position="48"/>
        <end position="80"/>
    </location>
</feature>
<evidence type="ECO:0000313" key="3">
    <source>
        <dbReference type="Proteomes" id="UP000246058"/>
    </source>
</evidence>
<protein>
    <submittedName>
        <fullName evidence="2">Uncharacterized protein</fullName>
    </submittedName>
</protein>
<sequence length="80" mass="8433">MTKLFIARLTGPGGDRPLITVRAAAEGEARLFLEAAYPEDVIADVAEPGEWISDSDTGAKTGDVREHPGVTWQPPSSLAG</sequence>
<evidence type="ECO:0000256" key="1">
    <source>
        <dbReference type="SAM" id="MobiDB-lite"/>
    </source>
</evidence>